<evidence type="ECO:0000256" key="4">
    <source>
        <dbReference type="ARBA" id="ARBA00022692"/>
    </source>
</evidence>
<gene>
    <name evidence="15" type="ORF">ANCCAN_16002</name>
</gene>
<proteinExistence type="predicted"/>
<dbReference type="InterPro" id="IPR003131">
    <property type="entry name" value="T1-type_BTB"/>
</dbReference>
<keyword evidence="16" id="KW-1185">Reference proteome</keyword>
<keyword evidence="7" id="KW-0630">Potassium</keyword>
<keyword evidence="5" id="KW-0631">Potassium channel</keyword>
<feature type="transmembrane region" description="Helical" evidence="13">
    <location>
        <begin position="162"/>
        <end position="182"/>
    </location>
</feature>
<sequence>MDLEEANGNLLTDDTRTVSPQRGTPMTDERVSSSDLVTINVSGLRFQTFERTLARFPSTLLGNKAKREKYYVQDLNEYFFDRHRSTFESILYIYQSGGRVKRPESVPIDIFLREMRFFQMGDHLVEEFWIAEGYEKPEEAIMPTNKSQRKLWELMEYPDSSLAARIVAFISIAVIIVSIVSFCWETVPSGEREVDAVITMLKNTTEKEEGRNFSNPFFWIELVCILWFTIELTLRFISCPSKLSFLTSFLNIIDFIAIAPFFVNLIWADASKSNSSMSFAVLRVLRLVRVFRIFKLSRYGDLVPLSPQGKIVGSMCALIGVLTLALPVPIIVANFKHFYRQENRLATMRTAGKDSDELESGDDDS</sequence>
<dbReference type="SUPFAM" id="SSF81324">
    <property type="entry name" value="Voltage-gated potassium channels"/>
    <property type="match status" value="1"/>
</dbReference>
<evidence type="ECO:0000259" key="14">
    <source>
        <dbReference type="SMART" id="SM00225"/>
    </source>
</evidence>
<dbReference type="GO" id="GO:0005251">
    <property type="term" value="F:delayed rectifier potassium channel activity"/>
    <property type="evidence" value="ECO:0007669"/>
    <property type="project" value="TreeGrafter"/>
</dbReference>
<evidence type="ECO:0000313" key="15">
    <source>
        <dbReference type="EMBL" id="RCN38088.1"/>
    </source>
</evidence>
<organism evidence="15 16">
    <name type="scientific">Ancylostoma caninum</name>
    <name type="common">Dog hookworm</name>
    <dbReference type="NCBI Taxonomy" id="29170"/>
    <lineage>
        <taxon>Eukaryota</taxon>
        <taxon>Metazoa</taxon>
        <taxon>Ecdysozoa</taxon>
        <taxon>Nematoda</taxon>
        <taxon>Chromadorea</taxon>
        <taxon>Rhabditida</taxon>
        <taxon>Rhabditina</taxon>
        <taxon>Rhabditomorpha</taxon>
        <taxon>Strongyloidea</taxon>
        <taxon>Ancylostomatidae</taxon>
        <taxon>Ancylostomatinae</taxon>
        <taxon>Ancylostoma</taxon>
    </lineage>
</organism>
<dbReference type="InterPro" id="IPR000210">
    <property type="entry name" value="BTB/POZ_dom"/>
</dbReference>
<evidence type="ECO:0000256" key="3">
    <source>
        <dbReference type="ARBA" id="ARBA00022538"/>
    </source>
</evidence>
<comment type="caution">
    <text evidence="15">The sequence shown here is derived from an EMBL/GenBank/DDBJ whole genome shotgun (WGS) entry which is preliminary data.</text>
</comment>
<dbReference type="PRINTS" id="PR01496">
    <property type="entry name" value="SHAKERCHANEL"/>
</dbReference>
<dbReference type="SUPFAM" id="SSF54695">
    <property type="entry name" value="POZ domain"/>
    <property type="match status" value="1"/>
</dbReference>
<dbReference type="GO" id="GO:0008076">
    <property type="term" value="C:voltage-gated potassium channel complex"/>
    <property type="evidence" value="ECO:0007669"/>
    <property type="project" value="InterPro"/>
</dbReference>
<name>A0A368G328_ANCCA</name>
<dbReference type="PRINTS" id="PR01491">
    <property type="entry name" value="KVCHANNEL"/>
</dbReference>
<evidence type="ECO:0000313" key="16">
    <source>
        <dbReference type="Proteomes" id="UP000252519"/>
    </source>
</evidence>
<dbReference type="EMBL" id="JOJR01000423">
    <property type="protein sequence ID" value="RCN38088.1"/>
    <property type="molecule type" value="Genomic_DNA"/>
</dbReference>
<dbReference type="Proteomes" id="UP000252519">
    <property type="component" value="Unassembled WGS sequence"/>
</dbReference>
<evidence type="ECO:0000256" key="12">
    <source>
        <dbReference type="SAM" id="MobiDB-lite"/>
    </source>
</evidence>
<feature type="region of interest" description="Disordered" evidence="12">
    <location>
        <begin position="1"/>
        <end position="30"/>
    </location>
</feature>
<dbReference type="Pfam" id="PF00520">
    <property type="entry name" value="Ion_trans"/>
    <property type="match status" value="1"/>
</dbReference>
<dbReference type="SMART" id="SM00225">
    <property type="entry name" value="BTB"/>
    <property type="match status" value="1"/>
</dbReference>
<dbReference type="GO" id="GO:0051260">
    <property type="term" value="P:protein homooligomerization"/>
    <property type="evidence" value="ECO:0007669"/>
    <property type="project" value="InterPro"/>
</dbReference>
<evidence type="ECO:0000256" key="11">
    <source>
        <dbReference type="ARBA" id="ARBA00023303"/>
    </source>
</evidence>
<dbReference type="InterPro" id="IPR027359">
    <property type="entry name" value="Volt_channel_dom_sf"/>
</dbReference>
<keyword evidence="6" id="KW-0851">Voltage-gated channel</keyword>
<keyword evidence="8 13" id="KW-1133">Transmembrane helix</keyword>
<dbReference type="GO" id="GO:0001508">
    <property type="term" value="P:action potential"/>
    <property type="evidence" value="ECO:0007669"/>
    <property type="project" value="TreeGrafter"/>
</dbReference>
<evidence type="ECO:0000256" key="1">
    <source>
        <dbReference type="ARBA" id="ARBA00004141"/>
    </source>
</evidence>
<accession>A0A368G328</accession>
<dbReference type="AlphaFoldDB" id="A0A368G328"/>
<dbReference type="Gene3D" id="1.20.120.350">
    <property type="entry name" value="Voltage-gated potassium channels. Chain C"/>
    <property type="match status" value="1"/>
</dbReference>
<dbReference type="InterPro" id="IPR028325">
    <property type="entry name" value="VG_K_chnl"/>
</dbReference>
<dbReference type="STRING" id="29170.A0A368G328"/>
<dbReference type="Gene3D" id="3.30.710.10">
    <property type="entry name" value="Potassium Channel Kv1.1, Chain A"/>
    <property type="match status" value="1"/>
</dbReference>
<keyword evidence="2" id="KW-0813">Transport</keyword>
<dbReference type="PRINTS" id="PR00169">
    <property type="entry name" value="KCHANNEL"/>
</dbReference>
<evidence type="ECO:0000256" key="5">
    <source>
        <dbReference type="ARBA" id="ARBA00022826"/>
    </source>
</evidence>
<dbReference type="InterPro" id="IPR003968">
    <property type="entry name" value="K_chnl_volt-dep_Kv"/>
</dbReference>
<keyword evidence="11 15" id="KW-0407">Ion channel</keyword>
<evidence type="ECO:0000256" key="2">
    <source>
        <dbReference type="ARBA" id="ARBA00022448"/>
    </source>
</evidence>
<feature type="transmembrane region" description="Helical" evidence="13">
    <location>
        <begin position="249"/>
        <end position="268"/>
    </location>
</feature>
<evidence type="ECO:0000256" key="6">
    <source>
        <dbReference type="ARBA" id="ARBA00022882"/>
    </source>
</evidence>
<evidence type="ECO:0000256" key="13">
    <source>
        <dbReference type="SAM" id="Phobius"/>
    </source>
</evidence>
<dbReference type="PANTHER" id="PTHR11537">
    <property type="entry name" value="VOLTAGE-GATED POTASSIUM CHANNEL"/>
    <property type="match status" value="1"/>
</dbReference>
<dbReference type="PANTHER" id="PTHR11537:SF113">
    <property type="entry name" value="POTASSIUM VOLTAGE-GATED CHANNEL PROTEIN SHAKER"/>
    <property type="match status" value="1"/>
</dbReference>
<evidence type="ECO:0000256" key="10">
    <source>
        <dbReference type="ARBA" id="ARBA00023136"/>
    </source>
</evidence>
<protein>
    <submittedName>
        <fullName evidence="15">K+ channel tetramerization domain protein</fullName>
    </submittedName>
</protein>
<feature type="transmembrane region" description="Helical" evidence="13">
    <location>
        <begin position="311"/>
        <end position="335"/>
    </location>
</feature>
<dbReference type="InterPro" id="IPR003972">
    <property type="entry name" value="K_chnl_volt-dep_Kv1"/>
</dbReference>
<evidence type="ECO:0000256" key="7">
    <source>
        <dbReference type="ARBA" id="ARBA00022958"/>
    </source>
</evidence>
<dbReference type="InterPro" id="IPR005821">
    <property type="entry name" value="Ion_trans_dom"/>
</dbReference>
<reference evidence="15 16" key="1">
    <citation type="submission" date="2014-10" db="EMBL/GenBank/DDBJ databases">
        <title>Draft genome of the hookworm Ancylostoma caninum.</title>
        <authorList>
            <person name="Mitreva M."/>
        </authorList>
    </citation>
    <scope>NUCLEOTIDE SEQUENCE [LARGE SCALE GENOMIC DNA]</scope>
    <source>
        <strain evidence="15 16">Baltimore</strain>
    </source>
</reference>
<dbReference type="InterPro" id="IPR011333">
    <property type="entry name" value="SKP1/BTB/POZ_sf"/>
</dbReference>
<dbReference type="OrthoDB" id="415460at2759"/>
<feature type="compositionally biased region" description="Polar residues" evidence="12">
    <location>
        <begin position="9"/>
        <end position="24"/>
    </location>
</feature>
<feature type="transmembrane region" description="Helical" evidence="13">
    <location>
        <begin position="217"/>
        <end position="237"/>
    </location>
</feature>
<keyword evidence="9" id="KW-0406">Ion transport</keyword>
<keyword evidence="10 13" id="KW-0472">Membrane</keyword>
<keyword evidence="4 13" id="KW-0812">Transmembrane</keyword>
<dbReference type="FunFam" id="3.30.710.10:FF:000214">
    <property type="entry name" value="Potassium voltage-gated channel protein shk-1"/>
    <property type="match status" value="1"/>
</dbReference>
<evidence type="ECO:0000256" key="8">
    <source>
        <dbReference type="ARBA" id="ARBA00022989"/>
    </source>
</evidence>
<feature type="domain" description="BTB" evidence="14">
    <location>
        <begin position="35"/>
        <end position="135"/>
    </location>
</feature>
<evidence type="ECO:0000256" key="9">
    <source>
        <dbReference type="ARBA" id="ARBA00023065"/>
    </source>
</evidence>
<keyword evidence="3" id="KW-0633">Potassium transport</keyword>
<dbReference type="FunFam" id="1.20.120.350:FF:000071">
    <property type="entry name" value="Potassium voltage-gated channel protein shk-1"/>
    <property type="match status" value="1"/>
</dbReference>
<dbReference type="Gene3D" id="1.10.287.70">
    <property type="match status" value="1"/>
</dbReference>
<comment type="subcellular location">
    <subcellularLocation>
        <location evidence="1">Membrane</location>
        <topology evidence="1">Multi-pass membrane protein</topology>
    </subcellularLocation>
</comment>
<dbReference type="Pfam" id="PF02214">
    <property type="entry name" value="BTB_2"/>
    <property type="match status" value="1"/>
</dbReference>